<dbReference type="SUPFAM" id="SSF53335">
    <property type="entry name" value="S-adenosyl-L-methionine-dependent methyltransferases"/>
    <property type="match status" value="1"/>
</dbReference>
<dbReference type="EC" id="2.1.1.80" evidence="2"/>
<dbReference type="Gene3D" id="3.40.50.150">
    <property type="entry name" value="Vaccinia Virus protein VP39"/>
    <property type="match status" value="1"/>
</dbReference>
<name>A0A7M2X1M8_9BACT</name>
<dbReference type="SMART" id="SM00138">
    <property type="entry name" value="MeTrc"/>
    <property type="match status" value="1"/>
</dbReference>
<dbReference type="InterPro" id="IPR022641">
    <property type="entry name" value="CheR_N"/>
</dbReference>
<comment type="catalytic activity">
    <reaction evidence="1">
        <text>L-glutamyl-[protein] + S-adenosyl-L-methionine = [protein]-L-glutamate 5-O-methyl ester + S-adenosyl-L-homocysteine</text>
        <dbReference type="Rhea" id="RHEA:24452"/>
        <dbReference type="Rhea" id="RHEA-COMP:10208"/>
        <dbReference type="Rhea" id="RHEA-COMP:10311"/>
        <dbReference type="ChEBI" id="CHEBI:29973"/>
        <dbReference type="ChEBI" id="CHEBI:57856"/>
        <dbReference type="ChEBI" id="CHEBI:59789"/>
        <dbReference type="ChEBI" id="CHEBI:82795"/>
        <dbReference type="EC" id="2.1.1.80"/>
    </reaction>
</comment>
<accession>A0A7M2X1M8</accession>
<gene>
    <name evidence="7" type="ORF">IPV69_06685</name>
</gene>
<dbReference type="KEGG" id="hbs:IPV69_06685"/>
<dbReference type="GO" id="GO:0008983">
    <property type="term" value="F:protein-glutamate O-methyltransferase activity"/>
    <property type="evidence" value="ECO:0007669"/>
    <property type="project" value="UniProtKB-EC"/>
</dbReference>
<dbReference type="InterPro" id="IPR026024">
    <property type="entry name" value="Chemotaxis_MeTrfase_CheR"/>
</dbReference>
<dbReference type="Pfam" id="PF03705">
    <property type="entry name" value="CheR_N"/>
    <property type="match status" value="1"/>
</dbReference>
<dbReference type="CDD" id="cd02440">
    <property type="entry name" value="AdoMet_MTases"/>
    <property type="match status" value="1"/>
</dbReference>
<dbReference type="Proteomes" id="UP000593765">
    <property type="component" value="Chromosome"/>
</dbReference>
<dbReference type="GO" id="GO:0032259">
    <property type="term" value="P:methylation"/>
    <property type="evidence" value="ECO:0007669"/>
    <property type="project" value="UniProtKB-KW"/>
</dbReference>
<sequence>MSSVARQTDGDRPRGIRRNMEQADFKLSRSEFDSLSRAVYDHCGINLHDGKRELVEARLGKHIRQGGYQSAGAFIESVLNDRNGETFVRLIDTLSTNLTSFFREADHFTYLVREFLPRLIRDRKSSDQKRLRCWSAGCSSGEEPYTLGIVLQEAIPDLKQWDARILATDISTRVLERAERGVYDAARISGVPPQLRTRYFATNRYDGHVFFDALPSLRSLIAFRRLNLMETWPFSGPFDFIFCRNVMIYFDKPTQQALVNRFHSVLSPGGLLFTGHSESLTGVRHPFEYVRPTIYRKA</sequence>
<evidence type="ECO:0000256" key="3">
    <source>
        <dbReference type="ARBA" id="ARBA00022603"/>
    </source>
</evidence>
<dbReference type="InterPro" id="IPR000780">
    <property type="entry name" value="CheR_MeTrfase"/>
</dbReference>
<protein>
    <recommendedName>
        <fullName evidence="2">protein-glutamate O-methyltransferase</fullName>
        <ecNumber evidence="2">2.1.1.80</ecNumber>
    </recommendedName>
</protein>
<dbReference type="PANTHER" id="PTHR24422:SF19">
    <property type="entry name" value="CHEMOTAXIS PROTEIN METHYLTRANSFERASE"/>
    <property type="match status" value="1"/>
</dbReference>
<reference evidence="7 8" key="1">
    <citation type="submission" date="2020-10" db="EMBL/GenBank/DDBJ databases">
        <title>Wide distribution of Phycisphaera-like planctomycetes from WD2101 soil group in peatlands and genome analysis of the first cultivated representative.</title>
        <authorList>
            <person name="Dedysh S.N."/>
            <person name="Beletsky A.V."/>
            <person name="Ivanova A."/>
            <person name="Kulichevskaya I.S."/>
            <person name="Suzina N.E."/>
            <person name="Philippov D.A."/>
            <person name="Rakitin A.L."/>
            <person name="Mardanov A.V."/>
            <person name="Ravin N.V."/>
        </authorList>
    </citation>
    <scope>NUCLEOTIDE SEQUENCE [LARGE SCALE GENOMIC DNA]</scope>
    <source>
        <strain evidence="7 8">M1803</strain>
    </source>
</reference>
<evidence type="ECO:0000256" key="2">
    <source>
        <dbReference type="ARBA" id="ARBA00012534"/>
    </source>
</evidence>
<evidence type="ECO:0000313" key="7">
    <source>
        <dbReference type="EMBL" id="QOV91041.1"/>
    </source>
</evidence>
<feature type="domain" description="CheR-type methyltransferase" evidence="6">
    <location>
        <begin position="20"/>
        <end position="298"/>
    </location>
</feature>
<dbReference type="PIRSF" id="PIRSF000410">
    <property type="entry name" value="CheR"/>
    <property type="match status" value="1"/>
</dbReference>
<dbReference type="Pfam" id="PF01739">
    <property type="entry name" value="CheR"/>
    <property type="match status" value="1"/>
</dbReference>
<dbReference type="InterPro" id="IPR036804">
    <property type="entry name" value="CheR_N_sf"/>
</dbReference>
<evidence type="ECO:0000256" key="5">
    <source>
        <dbReference type="ARBA" id="ARBA00022691"/>
    </source>
</evidence>
<dbReference type="PANTHER" id="PTHR24422">
    <property type="entry name" value="CHEMOTAXIS PROTEIN METHYLTRANSFERASE"/>
    <property type="match status" value="1"/>
</dbReference>
<keyword evidence="5" id="KW-0949">S-adenosyl-L-methionine</keyword>
<dbReference type="InterPro" id="IPR050903">
    <property type="entry name" value="Bact_Chemotaxis_MeTrfase"/>
</dbReference>
<dbReference type="InterPro" id="IPR022642">
    <property type="entry name" value="CheR_C"/>
</dbReference>
<dbReference type="PROSITE" id="PS50123">
    <property type="entry name" value="CHER"/>
    <property type="match status" value="1"/>
</dbReference>
<dbReference type="EMBL" id="CP063458">
    <property type="protein sequence ID" value="QOV91041.1"/>
    <property type="molecule type" value="Genomic_DNA"/>
</dbReference>
<evidence type="ECO:0000259" key="6">
    <source>
        <dbReference type="PROSITE" id="PS50123"/>
    </source>
</evidence>
<keyword evidence="3" id="KW-0489">Methyltransferase</keyword>
<dbReference type="Gene3D" id="1.10.155.10">
    <property type="entry name" value="Chemotaxis receptor methyltransferase CheR, N-terminal domain"/>
    <property type="match status" value="1"/>
</dbReference>
<dbReference type="InterPro" id="IPR029063">
    <property type="entry name" value="SAM-dependent_MTases_sf"/>
</dbReference>
<dbReference type="PRINTS" id="PR00996">
    <property type="entry name" value="CHERMTFRASE"/>
</dbReference>
<organism evidence="7 8">
    <name type="scientific">Humisphaera borealis</name>
    <dbReference type="NCBI Taxonomy" id="2807512"/>
    <lineage>
        <taxon>Bacteria</taxon>
        <taxon>Pseudomonadati</taxon>
        <taxon>Planctomycetota</taxon>
        <taxon>Phycisphaerae</taxon>
        <taxon>Tepidisphaerales</taxon>
        <taxon>Tepidisphaeraceae</taxon>
        <taxon>Humisphaera</taxon>
    </lineage>
</organism>
<evidence type="ECO:0000313" key="8">
    <source>
        <dbReference type="Proteomes" id="UP000593765"/>
    </source>
</evidence>
<evidence type="ECO:0000256" key="4">
    <source>
        <dbReference type="ARBA" id="ARBA00022679"/>
    </source>
</evidence>
<evidence type="ECO:0000256" key="1">
    <source>
        <dbReference type="ARBA" id="ARBA00001541"/>
    </source>
</evidence>
<dbReference type="SUPFAM" id="SSF47757">
    <property type="entry name" value="Chemotaxis receptor methyltransferase CheR, N-terminal domain"/>
    <property type="match status" value="1"/>
</dbReference>
<proteinExistence type="predicted"/>
<dbReference type="AlphaFoldDB" id="A0A7M2X1M8"/>
<keyword evidence="4" id="KW-0808">Transferase</keyword>
<keyword evidence="8" id="KW-1185">Reference proteome</keyword>